<keyword evidence="3" id="KW-1185">Reference proteome</keyword>
<dbReference type="Proteomes" id="UP001372338">
    <property type="component" value="Unassembled WGS sequence"/>
</dbReference>
<accession>A0AAN9FS14</accession>
<proteinExistence type="predicted"/>
<evidence type="ECO:0000313" key="2">
    <source>
        <dbReference type="EMBL" id="KAK7281555.1"/>
    </source>
</evidence>
<dbReference type="EMBL" id="JAYWIO010000002">
    <property type="protein sequence ID" value="KAK7281555.1"/>
    <property type="molecule type" value="Genomic_DNA"/>
</dbReference>
<evidence type="ECO:0000313" key="3">
    <source>
        <dbReference type="Proteomes" id="UP001372338"/>
    </source>
</evidence>
<feature type="transmembrane region" description="Helical" evidence="1">
    <location>
        <begin position="28"/>
        <end position="51"/>
    </location>
</feature>
<dbReference type="AlphaFoldDB" id="A0AAN9FS14"/>
<keyword evidence="1" id="KW-0472">Membrane</keyword>
<organism evidence="2 3">
    <name type="scientific">Crotalaria pallida</name>
    <name type="common">Smooth rattlebox</name>
    <name type="synonym">Crotalaria striata</name>
    <dbReference type="NCBI Taxonomy" id="3830"/>
    <lineage>
        <taxon>Eukaryota</taxon>
        <taxon>Viridiplantae</taxon>
        <taxon>Streptophyta</taxon>
        <taxon>Embryophyta</taxon>
        <taxon>Tracheophyta</taxon>
        <taxon>Spermatophyta</taxon>
        <taxon>Magnoliopsida</taxon>
        <taxon>eudicotyledons</taxon>
        <taxon>Gunneridae</taxon>
        <taxon>Pentapetalae</taxon>
        <taxon>rosids</taxon>
        <taxon>fabids</taxon>
        <taxon>Fabales</taxon>
        <taxon>Fabaceae</taxon>
        <taxon>Papilionoideae</taxon>
        <taxon>50 kb inversion clade</taxon>
        <taxon>genistoids sensu lato</taxon>
        <taxon>core genistoids</taxon>
        <taxon>Crotalarieae</taxon>
        <taxon>Crotalaria</taxon>
    </lineage>
</organism>
<sequence>MPPGSDQLEAIYHTISLSRYHTISSSNWFMILISSTTGFGSIYVSFLASIIGDSGENLVKSTRSEFETLRNIKPKFDEYLGDLVDCNSCGDNNQFNAATYHYGQQNQHQQQHYGVPHKTYAEDSVVPVHQHQQGQYFQLGLVFESSKAGFSFNGSISQSDLLSVGYTVLH</sequence>
<reference evidence="2 3" key="1">
    <citation type="submission" date="2024-01" db="EMBL/GenBank/DDBJ databases">
        <title>The genomes of 5 underutilized Papilionoideae crops provide insights into root nodulation and disease resistanc.</title>
        <authorList>
            <person name="Yuan L."/>
        </authorList>
    </citation>
    <scope>NUCLEOTIDE SEQUENCE [LARGE SCALE GENOMIC DNA]</scope>
    <source>
        <strain evidence="2">ZHUSHIDOU_FW_LH</strain>
        <tissue evidence="2">Leaf</tissue>
    </source>
</reference>
<keyword evidence="1" id="KW-1133">Transmembrane helix</keyword>
<evidence type="ECO:0000256" key="1">
    <source>
        <dbReference type="SAM" id="Phobius"/>
    </source>
</evidence>
<keyword evidence="1" id="KW-0812">Transmembrane</keyword>
<protein>
    <submittedName>
        <fullName evidence="2">Uncharacterized protein</fullName>
    </submittedName>
</protein>
<name>A0AAN9FS14_CROPI</name>
<gene>
    <name evidence="2" type="ORF">RIF29_09655</name>
</gene>
<comment type="caution">
    <text evidence="2">The sequence shown here is derived from an EMBL/GenBank/DDBJ whole genome shotgun (WGS) entry which is preliminary data.</text>
</comment>